<organism evidence="8 9">
    <name type="scientific">Pacificispira spongiicola</name>
    <dbReference type="NCBI Taxonomy" id="2729598"/>
    <lineage>
        <taxon>Bacteria</taxon>
        <taxon>Pseudomonadati</taxon>
        <taxon>Pseudomonadota</taxon>
        <taxon>Alphaproteobacteria</taxon>
        <taxon>Rhodospirillales</taxon>
        <taxon>Rhodospirillaceae</taxon>
        <taxon>Pacificispira</taxon>
    </lineage>
</organism>
<dbReference type="HAMAP" id="MF_00178">
    <property type="entry name" value="Lumazine_synth"/>
    <property type="match status" value="1"/>
</dbReference>
<dbReference type="GO" id="GO:0009231">
    <property type="term" value="P:riboflavin biosynthetic process"/>
    <property type="evidence" value="ECO:0007669"/>
    <property type="project" value="UniProtKB-UniRule"/>
</dbReference>
<evidence type="ECO:0000256" key="4">
    <source>
        <dbReference type="ARBA" id="ARBA00022619"/>
    </source>
</evidence>
<dbReference type="GO" id="GO:0009349">
    <property type="term" value="C:riboflavin synthase complex"/>
    <property type="evidence" value="ECO:0007669"/>
    <property type="project" value="UniProtKB-UniRule"/>
</dbReference>
<keyword evidence="5 7" id="KW-0808">Transferase</keyword>
<dbReference type="Pfam" id="PF00885">
    <property type="entry name" value="DMRL_synthase"/>
    <property type="match status" value="1"/>
</dbReference>
<evidence type="ECO:0000256" key="3">
    <source>
        <dbReference type="ARBA" id="ARBA00012664"/>
    </source>
</evidence>
<dbReference type="UniPathway" id="UPA00275">
    <property type="reaction ID" value="UER00404"/>
</dbReference>
<protein>
    <recommendedName>
        <fullName evidence="3 7">6,7-dimethyl-8-ribityllumazine synthase</fullName>
        <shortName evidence="7">DMRL synthase</shortName>
        <shortName evidence="7">LS</shortName>
        <shortName evidence="7">Lumazine synthase</shortName>
        <ecNumber evidence="3 7">2.5.1.78</ecNumber>
    </recommendedName>
</protein>
<dbReference type="PANTHER" id="PTHR21058:SF0">
    <property type="entry name" value="6,7-DIMETHYL-8-RIBITYLLUMAZINE SYNTHASE"/>
    <property type="match status" value="1"/>
</dbReference>
<dbReference type="EC" id="2.5.1.78" evidence="3 7"/>
<comment type="catalytic activity">
    <reaction evidence="6 7">
        <text>(2S)-2-hydroxy-3-oxobutyl phosphate + 5-amino-6-(D-ribitylamino)uracil = 6,7-dimethyl-8-(1-D-ribityl)lumazine + phosphate + 2 H2O + H(+)</text>
        <dbReference type="Rhea" id="RHEA:26152"/>
        <dbReference type="ChEBI" id="CHEBI:15377"/>
        <dbReference type="ChEBI" id="CHEBI:15378"/>
        <dbReference type="ChEBI" id="CHEBI:15934"/>
        <dbReference type="ChEBI" id="CHEBI:43474"/>
        <dbReference type="ChEBI" id="CHEBI:58201"/>
        <dbReference type="ChEBI" id="CHEBI:58830"/>
        <dbReference type="EC" id="2.5.1.78"/>
    </reaction>
</comment>
<evidence type="ECO:0000256" key="5">
    <source>
        <dbReference type="ARBA" id="ARBA00022679"/>
    </source>
</evidence>
<evidence type="ECO:0000256" key="6">
    <source>
        <dbReference type="ARBA" id="ARBA00048785"/>
    </source>
</evidence>
<evidence type="ECO:0000313" key="8">
    <source>
        <dbReference type="EMBL" id="NMM44002.1"/>
    </source>
</evidence>
<dbReference type="PANTHER" id="PTHR21058">
    <property type="entry name" value="6,7-DIMETHYL-8-RIBITYLLUMAZINE SYNTHASE DMRL SYNTHASE LUMAZINE SYNTHASE"/>
    <property type="match status" value="1"/>
</dbReference>
<comment type="caution">
    <text evidence="8">The sequence shown here is derived from an EMBL/GenBank/DDBJ whole genome shotgun (WGS) entry which is preliminary data.</text>
</comment>
<dbReference type="CDD" id="cd09209">
    <property type="entry name" value="Lumazine_synthase-I"/>
    <property type="match status" value="1"/>
</dbReference>
<reference evidence="8 9" key="1">
    <citation type="submission" date="2020-04" db="EMBL/GenBank/DDBJ databases">
        <title>Rhodospirillaceae bacterium KN72 isolated from deep sea.</title>
        <authorList>
            <person name="Zhang D.-C."/>
        </authorList>
    </citation>
    <scope>NUCLEOTIDE SEQUENCE [LARGE SCALE GENOMIC DNA]</scope>
    <source>
        <strain evidence="8 9">KN72</strain>
    </source>
</reference>
<evidence type="ECO:0000256" key="1">
    <source>
        <dbReference type="ARBA" id="ARBA00004917"/>
    </source>
</evidence>
<feature type="binding site" evidence="7">
    <location>
        <position position="15"/>
    </location>
    <ligand>
        <name>5-amino-6-(D-ribitylamino)uracil</name>
        <dbReference type="ChEBI" id="CHEBI:15934"/>
    </ligand>
</feature>
<evidence type="ECO:0000313" key="9">
    <source>
        <dbReference type="Proteomes" id="UP000539372"/>
    </source>
</evidence>
<feature type="binding site" evidence="7">
    <location>
        <begin position="80"/>
        <end position="81"/>
    </location>
    <ligand>
        <name>(2S)-2-hydroxy-3-oxobutyl phosphate</name>
        <dbReference type="ChEBI" id="CHEBI:58830"/>
    </ligand>
</feature>
<dbReference type="AlphaFoldDB" id="A0A7Y0HFL2"/>
<dbReference type="GO" id="GO:0000906">
    <property type="term" value="F:6,7-dimethyl-8-ribityllumazine synthase activity"/>
    <property type="evidence" value="ECO:0007669"/>
    <property type="project" value="UniProtKB-UniRule"/>
</dbReference>
<proteinExistence type="inferred from homology"/>
<feature type="binding site" evidence="7">
    <location>
        <begin position="75"/>
        <end position="77"/>
    </location>
    <ligand>
        <name>5-amino-6-(D-ribitylamino)uracil</name>
        <dbReference type="ChEBI" id="CHEBI:15934"/>
    </ligand>
</feature>
<dbReference type="SUPFAM" id="SSF52121">
    <property type="entry name" value="Lumazine synthase"/>
    <property type="match status" value="1"/>
</dbReference>
<dbReference type="Gene3D" id="3.40.50.960">
    <property type="entry name" value="Lumazine/riboflavin synthase"/>
    <property type="match status" value="1"/>
</dbReference>
<evidence type="ECO:0000256" key="7">
    <source>
        <dbReference type="HAMAP-Rule" id="MF_00178"/>
    </source>
</evidence>
<dbReference type="NCBIfam" id="TIGR00114">
    <property type="entry name" value="lumazine-synth"/>
    <property type="match status" value="1"/>
</dbReference>
<dbReference type="Proteomes" id="UP000539372">
    <property type="component" value="Unassembled WGS sequence"/>
</dbReference>
<keyword evidence="4 7" id="KW-0686">Riboflavin biosynthesis</keyword>
<gene>
    <name evidence="7" type="primary">ribH</name>
    <name evidence="8" type="ORF">HH303_05910</name>
</gene>
<dbReference type="EMBL" id="JABBNT010000002">
    <property type="protein sequence ID" value="NMM44002.1"/>
    <property type="molecule type" value="Genomic_DNA"/>
</dbReference>
<feature type="binding site" evidence="7">
    <location>
        <position position="122"/>
    </location>
    <ligand>
        <name>(2S)-2-hydroxy-3-oxobutyl phosphate</name>
        <dbReference type="ChEBI" id="CHEBI:58830"/>
    </ligand>
</feature>
<comment type="similarity">
    <text evidence="2 7">Belongs to the DMRL synthase family.</text>
</comment>
<accession>A0A7Y0HFL2</accession>
<feature type="binding site" evidence="7">
    <location>
        <begin position="46"/>
        <end position="48"/>
    </location>
    <ligand>
        <name>5-amino-6-(D-ribitylamino)uracil</name>
        <dbReference type="ChEBI" id="CHEBI:15934"/>
    </ligand>
</feature>
<keyword evidence="9" id="KW-1185">Reference proteome</keyword>
<name>A0A7Y0HFL2_9PROT</name>
<comment type="pathway">
    <text evidence="1 7">Cofactor biosynthesis; riboflavin biosynthesis; riboflavin from 2-hydroxy-3-oxobutyl phosphate and 5-amino-6-(D-ribitylamino)uracil: step 1/2.</text>
</comment>
<dbReference type="InterPro" id="IPR034964">
    <property type="entry name" value="LS"/>
</dbReference>
<comment type="function">
    <text evidence="7">Catalyzes the formation of 6,7-dimethyl-8-ribityllumazine by condensation of 5-amino-6-(D-ribitylamino)uracil with 3,4-dihydroxy-2-butanone 4-phosphate. This is the penultimate step in the biosynthesis of riboflavin.</text>
</comment>
<dbReference type="GO" id="GO:0005829">
    <property type="term" value="C:cytosol"/>
    <property type="evidence" value="ECO:0007669"/>
    <property type="project" value="TreeGrafter"/>
</dbReference>
<dbReference type="InterPro" id="IPR002180">
    <property type="entry name" value="LS/RS"/>
</dbReference>
<feature type="active site" description="Proton donor" evidence="7">
    <location>
        <position position="83"/>
    </location>
</feature>
<sequence length="152" mass="16100">MADKAPHILIVEAPYYVDMSAELARGAVAELDAQGATYDRLEVFGVFELAGAISMANAGANVGAQPYDGYIALGVVIRGETTHYDYVCNESARGLQDLAVREQLAIGYGVVTAENADQAWARASVSKKNKGKDAAAACLGMVALRRRFGLSK</sequence>
<dbReference type="InterPro" id="IPR036467">
    <property type="entry name" value="LS/RS_sf"/>
</dbReference>
<dbReference type="RefSeq" id="WP_169624315.1">
    <property type="nucleotide sequence ID" value="NZ_JABBNT010000002.1"/>
</dbReference>
<evidence type="ECO:0000256" key="2">
    <source>
        <dbReference type="ARBA" id="ARBA00007424"/>
    </source>
</evidence>
<feature type="binding site" evidence="7">
    <location>
        <position position="108"/>
    </location>
    <ligand>
        <name>5-amino-6-(D-ribitylamino)uracil</name>
        <dbReference type="ChEBI" id="CHEBI:15934"/>
    </ligand>
</feature>